<evidence type="ECO:0000256" key="3">
    <source>
        <dbReference type="ARBA" id="ARBA00022679"/>
    </source>
</evidence>
<dbReference type="PATRIC" id="fig|702459.3.peg.1305"/>
<evidence type="ECO:0000256" key="6">
    <source>
        <dbReference type="ARBA" id="ARBA00022840"/>
    </source>
</evidence>
<dbReference type="CDD" id="cd06577">
    <property type="entry name" value="PASTA_pknB"/>
    <property type="match status" value="2"/>
</dbReference>
<keyword evidence="6" id="KW-0067">ATP-binding</keyword>
<evidence type="ECO:0000313" key="13">
    <source>
        <dbReference type="EMBL" id="ADP36315.1"/>
    </source>
</evidence>
<accession>A0A0H3EDF1</accession>
<reference evidence="13 14" key="1">
    <citation type="journal article" date="2010" name="Proc. Natl. Acad. Sci. U.S.A.">
        <title>Genome analysis of Bifidobacterium bifidum PRL2010 reveals metabolic pathways for host-derived glycan foraging.</title>
        <authorList>
            <person name="Turroni F."/>
            <person name="Bottacini F."/>
            <person name="Foroni E."/>
            <person name="Mulder I."/>
            <person name="Kim J.H."/>
            <person name="Zomer A."/>
            <person name="Sanchez B."/>
            <person name="Bidossi A."/>
            <person name="Ferrarini A."/>
            <person name="Giubellini V."/>
            <person name="Delledonne M."/>
            <person name="Henrissat B."/>
            <person name="Coutinho P."/>
            <person name="Oggioni M."/>
            <person name="Fitzgerald G.F."/>
            <person name="Mills D."/>
            <person name="Margolles A."/>
            <person name="Kelly D."/>
            <person name="van Sinderen D."/>
            <person name="Ventura M."/>
        </authorList>
    </citation>
    <scope>NUCLEOTIDE SEQUENCE [LARGE SCALE GENOMIC DNA]</scope>
    <source>
        <strain evidence="13 14">PRL2010</strain>
    </source>
</reference>
<dbReference type="AlphaFoldDB" id="A0A0H3EDF1"/>
<dbReference type="EMBL" id="CP001840">
    <property type="protein sequence ID" value="ADP36315.1"/>
    <property type="molecule type" value="Genomic_DNA"/>
</dbReference>
<keyword evidence="3 13" id="KW-0808">Transferase</keyword>
<dbReference type="InterPro" id="IPR005543">
    <property type="entry name" value="PASTA_dom"/>
</dbReference>
<keyword evidence="4" id="KW-0547">Nucleotide-binding</keyword>
<dbReference type="CDD" id="cd14014">
    <property type="entry name" value="STKc_PknB_like"/>
    <property type="match status" value="1"/>
</dbReference>
<dbReference type="Gene3D" id="3.30.10.20">
    <property type="match status" value="4"/>
</dbReference>
<dbReference type="InterPro" id="IPR011009">
    <property type="entry name" value="Kinase-like_dom_sf"/>
</dbReference>
<evidence type="ECO:0000313" key="14">
    <source>
        <dbReference type="Proteomes" id="UP000002312"/>
    </source>
</evidence>
<dbReference type="PROSITE" id="PS51178">
    <property type="entry name" value="PASTA"/>
    <property type="match status" value="2"/>
</dbReference>
<keyword evidence="10" id="KW-0472">Membrane</keyword>
<dbReference type="Gene3D" id="3.30.200.20">
    <property type="entry name" value="Phosphorylase Kinase, domain 1"/>
    <property type="match status" value="1"/>
</dbReference>
<feature type="domain" description="Protein kinase" evidence="11">
    <location>
        <begin position="20"/>
        <end position="280"/>
    </location>
</feature>
<dbReference type="HOGENOM" id="CLU_000288_135_2_11"/>
<dbReference type="PANTHER" id="PTHR43289">
    <property type="entry name" value="MITOGEN-ACTIVATED PROTEIN KINASE KINASE KINASE 20-RELATED"/>
    <property type="match status" value="1"/>
</dbReference>
<feature type="domain" description="PASTA" evidence="12">
    <location>
        <begin position="581"/>
        <end position="647"/>
    </location>
</feature>
<comment type="catalytic activity">
    <reaction evidence="8">
        <text>L-seryl-[protein] + ATP = O-phospho-L-seryl-[protein] + ADP + H(+)</text>
        <dbReference type="Rhea" id="RHEA:17989"/>
        <dbReference type="Rhea" id="RHEA-COMP:9863"/>
        <dbReference type="Rhea" id="RHEA-COMP:11604"/>
        <dbReference type="ChEBI" id="CHEBI:15378"/>
        <dbReference type="ChEBI" id="CHEBI:29999"/>
        <dbReference type="ChEBI" id="CHEBI:30616"/>
        <dbReference type="ChEBI" id="CHEBI:83421"/>
        <dbReference type="ChEBI" id="CHEBI:456216"/>
        <dbReference type="EC" id="2.7.11.1"/>
    </reaction>
</comment>
<dbReference type="SMART" id="SM00740">
    <property type="entry name" value="PASTA"/>
    <property type="match status" value="3"/>
</dbReference>
<evidence type="ECO:0000259" key="12">
    <source>
        <dbReference type="PROSITE" id="PS51178"/>
    </source>
</evidence>
<dbReference type="SUPFAM" id="SSF54184">
    <property type="entry name" value="Penicillin-binding protein 2x (pbp-2x), c-terminal domain"/>
    <property type="match status" value="1"/>
</dbReference>
<gene>
    <name evidence="13" type="primary">pknA</name>
    <name evidence="13" type="ordered locus">BBPR_1262</name>
</gene>
<feature type="region of interest" description="Disordered" evidence="9">
    <location>
        <begin position="295"/>
        <end position="364"/>
    </location>
</feature>
<dbReference type="SUPFAM" id="SSF56112">
    <property type="entry name" value="Protein kinase-like (PK-like)"/>
    <property type="match status" value="1"/>
</dbReference>
<protein>
    <recommendedName>
        <fullName evidence="1">non-specific serine/threonine protein kinase</fullName>
        <ecNumber evidence="1">2.7.11.1</ecNumber>
    </recommendedName>
</protein>
<name>A0A0H3EDF1_BIFBP</name>
<dbReference type="Gene3D" id="1.10.510.10">
    <property type="entry name" value="Transferase(Phosphotransferase) domain 1"/>
    <property type="match status" value="1"/>
</dbReference>
<feature type="compositionally biased region" description="Polar residues" evidence="9">
    <location>
        <begin position="329"/>
        <end position="345"/>
    </location>
</feature>
<evidence type="ECO:0000259" key="11">
    <source>
        <dbReference type="PROSITE" id="PS50011"/>
    </source>
</evidence>
<evidence type="ECO:0000256" key="2">
    <source>
        <dbReference type="ARBA" id="ARBA00022527"/>
    </source>
</evidence>
<evidence type="ECO:0000256" key="4">
    <source>
        <dbReference type="ARBA" id="ARBA00022741"/>
    </source>
</evidence>
<dbReference type="PANTHER" id="PTHR43289:SF34">
    <property type="entry name" value="SERINE_THREONINE-PROTEIN KINASE YBDM-RELATED"/>
    <property type="match status" value="1"/>
</dbReference>
<dbReference type="GO" id="GO:0106310">
    <property type="term" value="F:protein serine kinase activity"/>
    <property type="evidence" value="ECO:0007669"/>
    <property type="project" value="RHEA"/>
</dbReference>
<evidence type="ECO:0000256" key="10">
    <source>
        <dbReference type="SAM" id="Phobius"/>
    </source>
</evidence>
<dbReference type="Pfam" id="PF00069">
    <property type="entry name" value="Pkinase"/>
    <property type="match status" value="1"/>
</dbReference>
<dbReference type="eggNOG" id="COG2815">
    <property type="taxonomic scope" value="Bacteria"/>
</dbReference>
<dbReference type="PROSITE" id="PS00108">
    <property type="entry name" value="PROTEIN_KINASE_ST"/>
    <property type="match status" value="1"/>
</dbReference>
<evidence type="ECO:0000256" key="7">
    <source>
        <dbReference type="ARBA" id="ARBA00047899"/>
    </source>
</evidence>
<evidence type="ECO:0000256" key="8">
    <source>
        <dbReference type="ARBA" id="ARBA00048679"/>
    </source>
</evidence>
<dbReference type="InterPro" id="IPR000719">
    <property type="entry name" value="Prot_kinase_dom"/>
</dbReference>
<dbReference type="eggNOG" id="COG0515">
    <property type="taxonomic scope" value="Bacteria"/>
</dbReference>
<dbReference type="PROSITE" id="PS50011">
    <property type="entry name" value="PROTEIN_KINASE_DOM"/>
    <property type="match status" value="1"/>
</dbReference>
<evidence type="ECO:0000256" key="5">
    <source>
        <dbReference type="ARBA" id="ARBA00022777"/>
    </source>
</evidence>
<keyword evidence="5 13" id="KW-0418">Kinase</keyword>
<dbReference type="GO" id="GO:0004674">
    <property type="term" value="F:protein serine/threonine kinase activity"/>
    <property type="evidence" value="ECO:0007669"/>
    <property type="project" value="UniProtKB-KW"/>
</dbReference>
<dbReference type="RefSeq" id="WP_013390081.1">
    <property type="nucleotide sequence ID" value="NC_014638.1"/>
</dbReference>
<dbReference type="KEGG" id="bbp:BBPR_1262"/>
<dbReference type="InterPro" id="IPR008271">
    <property type="entry name" value="Ser/Thr_kinase_AS"/>
</dbReference>
<dbReference type="GO" id="GO:0005524">
    <property type="term" value="F:ATP binding"/>
    <property type="evidence" value="ECO:0007669"/>
    <property type="project" value="UniProtKB-KW"/>
</dbReference>
<dbReference type="OrthoDB" id="9762169at2"/>
<comment type="catalytic activity">
    <reaction evidence="7">
        <text>L-threonyl-[protein] + ATP = O-phospho-L-threonyl-[protein] + ADP + H(+)</text>
        <dbReference type="Rhea" id="RHEA:46608"/>
        <dbReference type="Rhea" id="RHEA-COMP:11060"/>
        <dbReference type="Rhea" id="RHEA-COMP:11605"/>
        <dbReference type="ChEBI" id="CHEBI:15378"/>
        <dbReference type="ChEBI" id="CHEBI:30013"/>
        <dbReference type="ChEBI" id="CHEBI:30616"/>
        <dbReference type="ChEBI" id="CHEBI:61977"/>
        <dbReference type="ChEBI" id="CHEBI:456216"/>
        <dbReference type="EC" id="2.7.11.1"/>
    </reaction>
</comment>
<sequence>MSEVAATSQEPQGRMIAGRYRVIRKIAEGGMATVYEAEDTRLERRVAIKIMHMQLAQGAHREQFVERFHREAKSAAAIANPHIVQVYDTGEFNGLDYLVMEYVHGVNLRHDMNLQGTFSVREMLRVISETLDGLAAAHRVGVVHRDIKPENILINDRGHVQITDFGLAKAASQATLSTTGMLLGTAAYLAPEMIEDNKATMQGDLYSVGIMAWEMLAGDVPFTSDNPVTMVFKHVHEDVPSLTSTCPGINQQVADFVSHLTARAVEARPADASDALHELQQLTANLPMDAWQYRKPADVGTGGDTEEPTAPALVGAIPAPPAPPLFDSRTGTAPQTGTDPATARTSVMPEGTAPQDVSATQVITPQDSTLTIGLMDARPLDDQGSEPAKRKRSKKPLIITLVVVLVVALVAGAGGSWWYFLGPGSYWTLPQPTDISCKENTECSIVGAKWSDYQSTLNVANIPFTFSEAYSDTVAKGNIISADPQNVGTHISKRHNGRITVTVSLGVKQATIPSDIADPTSADGKDPIKALENAGFTNIKRDDSSAEYSMTLPEGALQSISETPGSTLDHNAEITVVLSKGLMPVTMPDIVGKTKDEAMTALDNAKLKTTVSEEYSDSVKSGSVISASPDSGTELHWGDSVKLTVSKGPETADVPNLVGKSKSDAIKTLESLGFEVKTGGLNILGLVQQQSATGKTRLRDTNGNKTVITLTVV</sequence>
<evidence type="ECO:0000256" key="9">
    <source>
        <dbReference type="SAM" id="MobiDB-lite"/>
    </source>
</evidence>
<feature type="compositionally biased region" description="Polar residues" evidence="9">
    <location>
        <begin position="355"/>
        <end position="364"/>
    </location>
</feature>
<dbReference type="Proteomes" id="UP000002312">
    <property type="component" value="Chromosome"/>
</dbReference>
<proteinExistence type="predicted"/>
<keyword evidence="10" id="KW-0812">Transmembrane</keyword>
<feature type="transmembrane region" description="Helical" evidence="10">
    <location>
        <begin position="397"/>
        <end position="420"/>
    </location>
</feature>
<evidence type="ECO:0000256" key="1">
    <source>
        <dbReference type="ARBA" id="ARBA00012513"/>
    </source>
</evidence>
<dbReference type="Pfam" id="PF03793">
    <property type="entry name" value="PASTA"/>
    <property type="match status" value="3"/>
</dbReference>
<organism evidence="13 14">
    <name type="scientific">Bifidobacterium bifidum (strain PRL2010)</name>
    <dbReference type="NCBI Taxonomy" id="702459"/>
    <lineage>
        <taxon>Bacteria</taxon>
        <taxon>Bacillati</taxon>
        <taxon>Actinomycetota</taxon>
        <taxon>Actinomycetes</taxon>
        <taxon>Bifidobacteriales</taxon>
        <taxon>Bifidobacteriaceae</taxon>
        <taxon>Bifidobacterium</taxon>
    </lineage>
</organism>
<dbReference type="EC" id="2.7.11.1" evidence="1"/>
<keyword evidence="10" id="KW-1133">Transmembrane helix</keyword>
<dbReference type="FunFam" id="3.30.200.20:FF:000035">
    <property type="entry name" value="Serine/threonine protein kinase Stk1"/>
    <property type="match status" value="1"/>
</dbReference>
<feature type="domain" description="PASTA" evidence="12">
    <location>
        <begin position="648"/>
        <end position="712"/>
    </location>
</feature>
<keyword evidence="2 13" id="KW-0723">Serine/threonine-protein kinase</keyword>
<dbReference type="SMART" id="SM00220">
    <property type="entry name" value="S_TKc"/>
    <property type="match status" value="1"/>
</dbReference>